<dbReference type="PANTHER" id="PTHR35698">
    <property type="entry name" value="DNA-BINDING PROTEIN RHL1"/>
    <property type="match status" value="1"/>
</dbReference>
<dbReference type="GeneID" id="17260867"/>
<dbReference type="KEGG" id="ehx:EMIHUDRAFT_197012"/>
<keyword evidence="3" id="KW-1185">Reference proteome</keyword>
<dbReference type="STRING" id="2903.R1BXS2"/>
<dbReference type="Proteomes" id="UP000013827">
    <property type="component" value="Unassembled WGS sequence"/>
</dbReference>
<evidence type="ECO:0000259" key="1">
    <source>
        <dbReference type="PROSITE" id="PS51998"/>
    </source>
</evidence>
<protein>
    <recommendedName>
        <fullName evidence="1">DEK-C domain-containing protein</fullName>
    </recommendedName>
</protein>
<dbReference type="HOGENOM" id="CLU_1398691_0_0_1"/>
<name>A0A0D3ITJ7_EMIH1</name>
<evidence type="ECO:0000313" key="2">
    <source>
        <dbReference type="EnsemblProtists" id="EOD14582"/>
    </source>
</evidence>
<evidence type="ECO:0000313" key="3">
    <source>
        <dbReference type="Proteomes" id="UP000013827"/>
    </source>
</evidence>
<accession>A0A0D3ITJ7</accession>
<reference evidence="3" key="1">
    <citation type="journal article" date="2013" name="Nature">
        <title>Pan genome of the phytoplankton Emiliania underpins its global distribution.</title>
        <authorList>
            <person name="Read B.A."/>
            <person name="Kegel J."/>
            <person name="Klute M.J."/>
            <person name="Kuo A."/>
            <person name="Lefebvre S.C."/>
            <person name="Maumus F."/>
            <person name="Mayer C."/>
            <person name="Miller J."/>
            <person name="Monier A."/>
            <person name="Salamov A."/>
            <person name="Young J."/>
            <person name="Aguilar M."/>
            <person name="Claverie J.M."/>
            <person name="Frickenhaus S."/>
            <person name="Gonzalez K."/>
            <person name="Herman E.K."/>
            <person name="Lin Y.C."/>
            <person name="Napier J."/>
            <person name="Ogata H."/>
            <person name="Sarno A.F."/>
            <person name="Shmutz J."/>
            <person name="Schroeder D."/>
            <person name="de Vargas C."/>
            <person name="Verret F."/>
            <person name="von Dassow P."/>
            <person name="Valentin K."/>
            <person name="Van de Peer Y."/>
            <person name="Wheeler G."/>
            <person name="Dacks J.B."/>
            <person name="Delwiche C.F."/>
            <person name="Dyhrman S.T."/>
            <person name="Glockner G."/>
            <person name="John U."/>
            <person name="Richards T."/>
            <person name="Worden A.Z."/>
            <person name="Zhang X."/>
            <person name="Grigoriev I.V."/>
            <person name="Allen A.E."/>
            <person name="Bidle K."/>
            <person name="Borodovsky M."/>
            <person name="Bowler C."/>
            <person name="Brownlee C."/>
            <person name="Cock J.M."/>
            <person name="Elias M."/>
            <person name="Gladyshev V.N."/>
            <person name="Groth M."/>
            <person name="Guda C."/>
            <person name="Hadaegh A."/>
            <person name="Iglesias-Rodriguez M.D."/>
            <person name="Jenkins J."/>
            <person name="Jones B.M."/>
            <person name="Lawson T."/>
            <person name="Leese F."/>
            <person name="Lindquist E."/>
            <person name="Lobanov A."/>
            <person name="Lomsadze A."/>
            <person name="Malik S.B."/>
            <person name="Marsh M.E."/>
            <person name="Mackinder L."/>
            <person name="Mock T."/>
            <person name="Mueller-Roeber B."/>
            <person name="Pagarete A."/>
            <person name="Parker M."/>
            <person name="Probert I."/>
            <person name="Quesneville H."/>
            <person name="Raines C."/>
            <person name="Rensing S.A."/>
            <person name="Riano-Pachon D.M."/>
            <person name="Richier S."/>
            <person name="Rokitta S."/>
            <person name="Shiraiwa Y."/>
            <person name="Soanes D.M."/>
            <person name="van der Giezen M."/>
            <person name="Wahlund T.M."/>
            <person name="Williams B."/>
            <person name="Wilson W."/>
            <person name="Wolfe G."/>
            <person name="Wurch L.L."/>
        </authorList>
    </citation>
    <scope>NUCLEOTIDE SEQUENCE</scope>
</reference>
<dbReference type="InterPro" id="IPR038859">
    <property type="entry name" value="RHL1"/>
</dbReference>
<dbReference type="PROSITE" id="PS51998">
    <property type="entry name" value="DEK_C"/>
    <property type="match status" value="1"/>
</dbReference>
<dbReference type="AlphaFoldDB" id="A0A0D3ITJ7"/>
<reference evidence="2" key="2">
    <citation type="submission" date="2024-10" db="UniProtKB">
        <authorList>
            <consortium name="EnsemblProtists"/>
        </authorList>
    </citation>
    <scope>IDENTIFICATION</scope>
</reference>
<feature type="domain" description="DEK-C" evidence="1">
    <location>
        <begin position="1"/>
        <end position="59"/>
    </location>
</feature>
<dbReference type="PANTHER" id="PTHR35698:SF2">
    <property type="entry name" value="DNA-BINDING PROTEIN RHL1"/>
    <property type="match status" value="1"/>
</dbReference>
<dbReference type="GO" id="GO:0042023">
    <property type="term" value="P:DNA endoreduplication"/>
    <property type="evidence" value="ECO:0007669"/>
    <property type="project" value="InterPro"/>
</dbReference>
<dbReference type="GO" id="GO:0003677">
    <property type="term" value="F:DNA binding"/>
    <property type="evidence" value="ECO:0007669"/>
    <property type="project" value="InterPro"/>
</dbReference>
<dbReference type="RefSeq" id="XP_005767011.1">
    <property type="nucleotide sequence ID" value="XM_005766954.1"/>
</dbReference>
<dbReference type="InterPro" id="IPR014876">
    <property type="entry name" value="DEK_C"/>
</dbReference>
<dbReference type="PaxDb" id="2903-EOD14582"/>
<dbReference type="EnsemblProtists" id="EOD14582">
    <property type="protein sequence ID" value="EOD14582"/>
    <property type="gene ID" value="EMIHUDRAFT_197012"/>
</dbReference>
<proteinExistence type="predicted"/>
<organism evidence="2 3">
    <name type="scientific">Emiliania huxleyi (strain CCMP1516)</name>
    <dbReference type="NCBI Taxonomy" id="280463"/>
    <lineage>
        <taxon>Eukaryota</taxon>
        <taxon>Haptista</taxon>
        <taxon>Haptophyta</taxon>
        <taxon>Prymnesiophyceae</taxon>
        <taxon>Isochrysidales</taxon>
        <taxon>Noelaerhabdaceae</taxon>
        <taxon>Emiliania</taxon>
    </lineage>
</organism>
<sequence length="195" mass="20985">MLDSAKLRGAVSRLLRESGTEELSTRTVREKLEEEFGFAPGGLKSERARIATAIDAAIEQGKRAGHDAADEAAADEASRQLVRSSAAVRADRAPPFEYSVLHASKALRKMSRDGASVPVHKKGRGQAKARYLVALPGHLAPVAGGEIGSIEKLDSPHPEMVLQWPAGRLRLRGTVVRPRAKCLTLLFNCCASPEE</sequence>